<name>A0ACC2HN70_DALPE</name>
<organism evidence="1 2">
    <name type="scientific">Dallia pectoralis</name>
    <name type="common">Alaska blackfish</name>
    <dbReference type="NCBI Taxonomy" id="75939"/>
    <lineage>
        <taxon>Eukaryota</taxon>
        <taxon>Metazoa</taxon>
        <taxon>Chordata</taxon>
        <taxon>Craniata</taxon>
        <taxon>Vertebrata</taxon>
        <taxon>Euteleostomi</taxon>
        <taxon>Actinopterygii</taxon>
        <taxon>Neopterygii</taxon>
        <taxon>Teleostei</taxon>
        <taxon>Protacanthopterygii</taxon>
        <taxon>Esociformes</taxon>
        <taxon>Umbridae</taxon>
        <taxon>Dallia</taxon>
    </lineage>
</organism>
<evidence type="ECO:0000313" key="2">
    <source>
        <dbReference type="Proteomes" id="UP001157502"/>
    </source>
</evidence>
<proteinExistence type="predicted"/>
<dbReference type="EMBL" id="CM055728">
    <property type="protein sequence ID" value="KAJ8017125.1"/>
    <property type="molecule type" value="Genomic_DNA"/>
</dbReference>
<evidence type="ECO:0000313" key="1">
    <source>
        <dbReference type="EMBL" id="KAJ8017125.1"/>
    </source>
</evidence>
<reference evidence="1" key="1">
    <citation type="submission" date="2021-05" db="EMBL/GenBank/DDBJ databases">
        <authorList>
            <person name="Pan Q."/>
            <person name="Jouanno E."/>
            <person name="Zahm M."/>
            <person name="Klopp C."/>
            <person name="Cabau C."/>
            <person name="Louis A."/>
            <person name="Berthelot C."/>
            <person name="Parey E."/>
            <person name="Roest Crollius H."/>
            <person name="Montfort J."/>
            <person name="Robinson-Rechavi M."/>
            <person name="Bouchez O."/>
            <person name="Lampietro C."/>
            <person name="Lopez Roques C."/>
            <person name="Donnadieu C."/>
            <person name="Postlethwait J."/>
            <person name="Bobe J."/>
            <person name="Dillon D."/>
            <person name="Chandos A."/>
            <person name="von Hippel F."/>
            <person name="Guiguen Y."/>
        </authorList>
    </citation>
    <scope>NUCLEOTIDE SEQUENCE</scope>
    <source>
        <strain evidence="1">YG-Jan2019</strain>
    </source>
</reference>
<protein>
    <submittedName>
        <fullName evidence="1">Uncharacterized protein</fullName>
    </submittedName>
</protein>
<sequence length="73" mass="8180">MMVHFYSAINESILTSSITIWYPAATARADCSVLSAQLKRRLRSIRTKTSRHKNSFFPCATGLLNKARGAHKP</sequence>
<accession>A0ACC2HN70</accession>
<comment type="caution">
    <text evidence="1">The sequence shown here is derived from an EMBL/GenBank/DDBJ whole genome shotgun (WGS) entry which is preliminary data.</text>
</comment>
<dbReference type="Proteomes" id="UP001157502">
    <property type="component" value="Chromosome 1"/>
</dbReference>
<keyword evidence="2" id="KW-1185">Reference proteome</keyword>
<gene>
    <name evidence="1" type="ORF">DPEC_G00014510</name>
</gene>